<dbReference type="GO" id="GO:0016829">
    <property type="term" value="F:lyase activity"/>
    <property type="evidence" value="ECO:0007669"/>
    <property type="project" value="UniProtKB-KW"/>
</dbReference>
<evidence type="ECO:0000313" key="4">
    <source>
        <dbReference type="EMBL" id="TQS46822.1"/>
    </source>
</evidence>
<reference evidence="4 5" key="1">
    <citation type="submission" date="2019-07" db="EMBL/GenBank/DDBJ databases">
        <title>Cryptosporangium phraense sp. nov., isolated from plant litter.</title>
        <authorList>
            <person name="Suriyachadkun C."/>
        </authorList>
    </citation>
    <scope>NUCLEOTIDE SEQUENCE [LARGE SCALE GENOMIC DNA]</scope>
    <source>
        <strain evidence="4 5">A-T 5661</strain>
    </source>
</reference>
<evidence type="ECO:0000256" key="1">
    <source>
        <dbReference type="ARBA" id="ARBA00005323"/>
    </source>
</evidence>
<dbReference type="EMBL" id="VIRS01000001">
    <property type="protein sequence ID" value="TQS46822.1"/>
    <property type="molecule type" value="Genomic_DNA"/>
</dbReference>
<dbReference type="Pfam" id="PF01168">
    <property type="entry name" value="Ala_racemase_N"/>
    <property type="match status" value="1"/>
</dbReference>
<dbReference type="InParanoid" id="A0A545AZS3"/>
<evidence type="ECO:0000256" key="2">
    <source>
        <dbReference type="ARBA" id="ARBA00023239"/>
    </source>
</evidence>
<feature type="domain" description="D-serine dehydratase-like" evidence="3">
    <location>
        <begin position="323"/>
        <end position="422"/>
    </location>
</feature>
<evidence type="ECO:0000259" key="3">
    <source>
        <dbReference type="SMART" id="SM01119"/>
    </source>
</evidence>
<accession>A0A545AZS3</accession>
<evidence type="ECO:0000313" key="5">
    <source>
        <dbReference type="Proteomes" id="UP000317982"/>
    </source>
</evidence>
<name>A0A545AZS3_9ACTN</name>
<dbReference type="InterPro" id="IPR001608">
    <property type="entry name" value="Ala_racemase_N"/>
</dbReference>
<protein>
    <submittedName>
        <fullName evidence="4">Amino acid deaminase</fullName>
    </submittedName>
</protein>
<comment type="similarity">
    <text evidence="1">Belongs to the DSD1 family.</text>
</comment>
<organism evidence="4 5">
    <name type="scientific">Cryptosporangium phraense</name>
    <dbReference type="NCBI Taxonomy" id="2593070"/>
    <lineage>
        <taxon>Bacteria</taxon>
        <taxon>Bacillati</taxon>
        <taxon>Actinomycetota</taxon>
        <taxon>Actinomycetes</taxon>
        <taxon>Cryptosporangiales</taxon>
        <taxon>Cryptosporangiaceae</taxon>
        <taxon>Cryptosporangium</taxon>
    </lineage>
</organism>
<dbReference type="OrthoDB" id="9811417at2"/>
<dbReference type="AlphaFoldDB" id="A0A545AZS3"/>
<dbReference type="InterPro" id="IPR026956">
    <property type="entry name" value="D-ser_dehydrat-like_dom"/>
</dbReference>
<dbReference type="Pfam" id="PF14031">
    <property type="entry name" value="D-ser_dehydrat"/>
    <property type="match status" value="1"/>
</dbReference>
<gene>
    <name evidence="4" type="ORF">FL583_00650</name>
</gene>
<dbReference type="InterPro" id="IPR042208">
    <property type="entry name" value="D-ser_dehydrat-like_sf"/>
</dbReference>
<dbReference type="SMART" id="SM01119">
    <property type="entry name" value="D-ser_dehydrat"/>
    <property type="match status" value="1"/>
</dbReference>
<keyword evidence="2" id="KW-0456">Lyase</keyword>
<dbReference type="SUPFAM" id="SSF51419">
    <property type="entry name" value="PLP-binding barrel"/>
    <property type="match status" value="1"/>
</dbReference>
<dbReference type="Gene3D" id="2.40.37.20">
    <property type="entry name" value="D-serine dehydratase-like domain"/>
    <property type="match status" value="1"/>
</dbReference>
<dbReference type="PANTHER" id="PTHR28004:SF8">
    <property type="entry name" value="D-SERINE DEAMINASE"/>
    <property type="match status" value="1"/>
</dbReference>
<dbReference type="InterPro" id="IPR029066">
    <property type="entry name" value="PLP-binding_barrel"/>
</dbReference>
<comment type="caution">
    <text evidence="4">The sequence shown here is derived from an EMBL/GenBank/DDBJ whole genome shotgun (WGS) entry which is preliminary data.</text>
</comment>
<dbReference type="InterPro" id="IPR051466">
    <property type="entry name" value="D-amino_acid_metab_enzyme"/>
</dbReference>
<dbReference type="Gene3D" id="3.20.20.10">
    <property type="entry name" value="Alanine racemase"/>
    <property type="match status" value="1"/>
</dbReference>
<proteinExistence type="inferred from homology"/>
<dbReference type="PANTHER" id="PTHR28004">
    <property type="entry name" value="ZGC:162816-RELATED"/>
    <property type="match status" value="1"/>
</dbReference>
<dbReference type="Proteomes" id="UP000317982">
    <property type="component" value="Unassembled WGS sequence"/>
</dbReference>
<keyword evidence="5" id="KW-1185">Reference proteome</keyword>
<sequence length="440" mass="45878">MLKRWHRFCNAHCTMRNARRCGGVRYDAEKIGLLGPEYKAIPVDAWGRTGADFVAYAPGLATLPTPLVTLDAGALNSNAAALTGWAGRVGVDLAPHGKTTMAPSLWRAQLDDGAWGITVATPWQLAVALSEGVPCVLAAYPVLVPAVLRRLGQPRSARVLVWADGVDVVEAMAPHVAGAAQPIDVLVDFGASGGRTGARTIEAAVATARAVAATPGLRLAGVAGYEGVLAHDASAESLATIRAYLEQLAALHTALGDLYDGEAIVTAGGSAYFDLVADVLAPLHDPPATRVVVRAGAYLAHDDGFYRGISPSNRASGPGFRAALHGWVRVISRPEPGLALADGGKRDLPFDEGLPEVQAVRRSGAGPAEAVTGAEVTALADQHTFVRLTGDAENLRVGDVLRLGLSHPCTTFDKWGLLPVLDDAHAPEPVVVDLVRTVFG</sequence>